<dbReference type="KEGG" id="dol:Dole_2360"/>
<dbReference type="PROSITE" id="PS51257">
    <property type="entry name" value="PROKAR_LIPOPROTEIN"/>
    <property type="match status" value="1"/>
</dbReference>
<dbReference type="GO" id="GO:0005576">
    <property type="term" value="C:extracellular region"/>
    <property type="evidence" value="ECO:0007669"/>
    <property type="project" value="TreeGrafter"/>
</dbReference>
<reference evidence="5 6" key="1">
    <citation type="submission" date="2007-10" db="EMBL/GenBank/DDBJ databases">
        <title>Complete sequence of Desulfococcus oleovorans Hxd3.</title>
        <authorList>
            <consortium name="US DOE Joint Genome Institute"/>
            <person name="Copeland A."/>
            <person name="Lucas S."/>
            <person name="Lapidus A."/>
            <person name="Barry K."/>
            <person name="Glavina del Rio T."/>
            <person name="Dalin E."/>
            <person name="Tice H."/>
            <person name="Pitluck S."/>
            <person name="Kiss H."/>
            <person name="Brettin T."/>
            <person name="Bruce D."/>
            <person name="Detter J.C."/>
            <person name="Han C."/>
            <person name="Schmutz J."/>
            <person name="Larimer F."/>
            <person name="Land M."/>
            <person name="Hauser L."/>
            <person name="Kyrpides N."/>
            <person name="Kim E."/>
            <person name="Wawrik B."/>
            <person name="Richardson P."/>
        </authorList>
    </citation>
    <scope>NUCLEOTIDE SEQUENCE [LARGE SCALE GENOMIC DNA]</scope>
    <source>
        <strain evidence="6">DSM 6200 / JCM 39069 / Hxd3</strain>
    </source>
</reference>
<evidence type="ECO:0000256" key="3">
    <source>
        <dbReference type="RuleBase" id="RU366019"/>
    </source>
</evidence>
<keyword evidence="3" id="KW-0378">Hydrolase</keyword>
<feature type="domain" description="Neutral/alkaline non-lysosomal ceramidase N-terminal" evidence="4">
    <location>
        <begin position="48"/>
        <end position="306"/>
    </location>
</feature>
<feature type="binding site" evidence="2">
    <location>
        <position position="486"/>
    </location>
    <ligand>
        <name>Zn(2+)</name>
        <dbReference type="ChEBI" id="CHEBI:29105"/>
    </ligand>
</feature>
<dbReference type="EC" id="3.5.1.23" evidence="3"/>
<organism evidence="5 6">
    <name type="scientific">Desulfosudis oleivorans (strain DSM 6200 / JCM 39069 / Hxd3)</name>
    <name type="common">Desulfococcus oleovorans</name>
    <dbReference type="NCBI Taxonomy" id="96561"/>
    <lineage>
        <taxon>Bacteria</taxon>
        <taxon>Pseudomonadati</taxon>
        <taxon>Thermodesulfobacteriota</taxon>
        <taxon>Desulfobacteria</taxon>
        <taxon>Desulfobacterales</taxon>
        <taxon>Desulfosudaceae</taxon>
        <taxon>Desulfosudis</taxon>
    </lineage>
</organism>
<dbReference type="GO" id="GO:0046512">
    <property type="term" value="P:sphingosine biosynthetic process"/>
    <property type="evidence" value="ECO:0007669"/>
    <property type="project" value="TreeGrafter"/>
</dbReference>
<evidence type="ECO:0000313" key="5">
    <source>
        <dbReference type="EMBL" id="ABW68164.1"/>
    </source>
</evidence>
<comment type="similarity">
    <text evidence="3">Belongs to the neutral ceramidase family.</text>
</comment>
<dbReference type="GO" id="GO:0017040">
    <property type="term" value="F:N-acylsphingosine amidohydrolase activity"/>
    <property type="evidence" value="ECO:0007669"/>
    <property type="project" value="UniProtKB-UniRule"/>
</dbReference>
<feature type="domain" description="Neutral/alkaline non-lysosomal ceramidase N-terminal" evidence="4">
    <location>
        <begin position="312"/>
        <end position="511"/>
    </location>
</feature>
<dbReference type="EMBL" id="CP000859">
    <property type="protein sequence ID" value="ABW68164.1"/>
    <property type="molecule type" value="Genomic_DNA"/>
</dbReference>
<evidence type="ECO:0000259" key="4">
    <source>
        <dbReference type="Pfam" id="PF04734"/>
    </source>
</evidence>
<dbReference type="RefSeq" id="WP_012175776.1">
    <property type="nucleotide sequence ID" value="NC_009943.1"/>
</dbReference>
<feature type="binding site" evidence="2">
    <location>
        <position position="134"/>
    </location>
    <ligand>
        <name>Zn(2+)</name>
        <dbReference type="ChEBI" id="CHEBI:29105"/>
    </ligand>
</feature>
<proteinExistence type="inferred from homology"/>
<evidence type="ECO:0000313" key="6">
    <source>
        <dbReference type="Proteomes" id="UP000008561"/>
    </source>
</evidence>
<keyword evidence="3" id="KW-0746">Sphingolipid metabolism</keyword>
<dbReference type="GO" id="GO:0046514">
    <property type="term" value="P:ceramide catabolic process"/>
    <property type="evidence" value="ECO:0007669"/>
    <property type="project" value="InterPro"/>
</dbReference>
<feature type="binding site" evidence="2">
    <location>
        <position position="450"/>
    </location>
    <ligand>
        <name>Zn(2+)</name>
        <dbReference type="ChEBI" id="CHEBI:29105"/>
    </ligand>
</feature>
<dbReference type="AlphaFoldDB" id="A8ZVH7"/>
<dbReference type="GO" id="GO:0046872">
    <property type="term" value="F:metal ion binding"/>
    <property type="evidence" value="ECO:0007669"/>
    <property type="project" value="UniProtKB-KW"/>
</dbReference>
<keyword evidence="3" id="KW-0443">Lipid metabolism</keyword>
<evidence type="ECO:0000256" key="1">
    <source>
        <dbReference type="PIRSR" id="PIRSR606823-1"/>
    </source>
</evidence>
<dbReference type="InterPro" id="IPR031329">
    <property type="entry name" value="NEUT/ALK_ceramidase_N"/>
</dbReference>
<dbReference type="HOGENOM" id="CLU_404786_0_0_7"/>
<dbReference type="PANTHER" id="PTHR12670">
    <property type="entry name" value="CERAMIDASE"/>
    <property type="match status" value="1"/>
</dbReference>
<dbReference type="PANTHER" id="PTHR12670:SF1">
    <property type="entry name" value="NEUTRAL CERAMIDASE"/>
    <property type="match status" value="1"/>
</dbReference>
<dbReference type="GO" id="GO:0016020">
    <property type="term" value="C:membrane"/>
    <property type="evidence" value="ECO:0007669"/>
    <property type="project" value="GOC"/>
</dbReference>
<keyword evidence="6" id="KW-1185">Reference proteome</keyword>
<feature type="binding site" evidence="2">
    <location>
        <position position="253"/>
    </location>
    <ligand>
        <name>Zn(2+)</name>
        <dbReference type="ChEBI" id="CHEBI:29105"/>
    </ligand>
</feature>
<name>A8ZVH7_DESOH</name>
<feature type="active site" description="Nucleophile" evidence="1">
    <location>
        <position position="303"/>
    </location>
</feature>
<keyword evidence="2" id="KW-0862">Zinc</keyword>
<gene>
    <name evidence="5" type="ordered locus">Dole_2360</name>
</gene>
<dbReference type="STRING" id="96561.Dole_2360"/>
<accession>A8ZVH7</accession>
<sequence>MHGFNKFFGLMAVAMMLFLIACSPRLHSVRIERPAPPASGVAVAGLSAGLARVDITPPPGIATAGYSLMAEVSRGFRTRLYARAVYIEDSAGGKVALVACDFLSGARLLHHRVAELAAPATGIGVQELIIAGTHTHSGPGNYFSSNFYNALAGGKSGFDPQLFDFLAHRIADAVISAHAARRPAKIATGSAEIYGMTRNRSMEPFLANPDLSPDWTGDPEKAVNPRMTMIRIDLKDDNGVYQPAGAFSSFSIHPTVIPHWNNLYTADVFGYIARELEFDLEKAYAAPWPVVHAAANGTHGDNSPNYAKGRQDYAEAKRIGVEVGRRAIELFHSLETGLSSDVAVRSACREVDLFTHPSIDGVSVCQRPVVGNALTAGADDGKHPILYRTPFFREGWGSARWFFTGSCQGHKRHVGGVFQPLVLKKQDFPHVLFFQVVQVADRVFVPMPFEITCRSGAMIAAQVAEALQTGPEQVAVISCANGYFGYATTPAEYTRQHYEGGHTLYGPATTPFLARHAASLALAMDQGWTADIPESWSVELKAKSFFPENPTPGGDRAVRGRVKYDEDASDNEEAYGFEWQDVPPAMIELHRPLVRIETSLDGTSWEPLSDEGGRPVDDTGYDVSVALEKATGDGMAVYQARWYSPGTAAGRYYRFAVLPRGGFDTLYSDPFSEDQKE</sequence>
<comment type="cofactor">
    <cofactor evidence="2">
        <name>Zn(2+)</name>
        <dbReference type="ChEBI" id="CHEBI:29105"/>
    </cofactor>
    <text evidence="2">Binds 1 zinc ion per subunit.</text>
</comment>
<keyword evidence="2" id="KW-0479">Metal-binding</keyword>
<dbReference type="GO" id="GO:0042759">
    <property type="term" value="P:long-chain fatty acid biosynthetic process"/>
    <property type="evidence" value="ECO:0007669"/>
    <property type="project" value="TreeGrafter"/>
</dbReference>
<protein>
    <recommendedName>
        <fullName evidence="3">Neutral ceramidase</fullName>
        <ecNumber evidence="3">3.5.1.23</ecNumber>
    </recommendedName>
</protein>
<comment type="catalytic activity">
    <reaction evidence="3">
        <text>an N-acylsphing-4-enine + H2O = sphing-4-enine + a fatty acid</text>
        <dbReference type="Rhea" id="RHEA:20856"/>
        <dbReference type="ChEBI" id="CHEBI:15377"/>
        <dbReference type="ChEBI" id="CHEBI:28868"/>
        <dbReference type="ChEBI" id="CHEBI:52639"/>
        <dbReference type="ChEBI" id="CHEBI:57756"/>
        <dbReference type="EC" id="3.5.1.23"/>
    </reaction>
</comment>
<dbReference type="InterPro" id="IPR006823">
    <property type="entry name" value="Ceramidase_alk"/>
</dbReference>
<evidence type="ECO:0000256" key="2">
    <source>
        <dbReference type="PIRSR" id="PIRSR606823-2"/>
    </source>
</evidence>
<dbReference type="eggNOG" id="COG3356">
    <property type="taxonomic scope" value="Bacteria"/>
</dbReference>
<dbReference type="Proteomes" id="UP000008561">
    <property type="component" value="Chromosome"/>
</dbReference>
<dbReference type="Pfam" id="PF04734">
    <property type="entry name" value="Ceramidase_alk"/>
    <property type="match status" value="2"/>
</dbReference>